<keyword evidence="2" id="KW-1185">Reference proteome</keyword>
<dbReference type="RefSeq" id="WP_379707876.1">
    <property type="nucleotide sequence ID" value="NZ_JBHSCZ010000001.1"/>
</dbReference>
<evidence type="ECO:0000313" key="2">
    <source>
        <dbReference type="Proteomes" id="UP001595907"/>
    </source>
</evidence>
<dbReference type="Proteomes" id="UP001595907">
    <property type="component" value="Unassembled WGS sequence"/>
</dbReference>
<protein>
    <submittedName>
        <fullName evidence="1">Uncharacterized protein</fullName>
    </submittedName>
</protein>
<organism evidence="1 2">
    <name type="scientific">Ferruginibacter yonginensis</name>
    <dbReference type="NCBI Taxonomy" id="1310416"/>
    <lineage>
        <taxon>Bacteria</taxon>
        <taxon>Pseudomonadati</taxon>
        <taxon>Bacteroidota</taxon>
        <taxon>Chitinophagia</taxon>
        <taxon>Chitinophagales</taxon>
        <taxon>Chitinophagaceae</taxon>
        <taxon>Ferruginibacter</taxon>
    </lineage>
</organism>
<proteinExistence type="predicted"/>
<reference evidence="2" key="1">
    <citation type="journal article" date="2019" name="Int. J. Syst. Evol. Microbiol.">
        <title>The Global Catalogue of Microorganisms (GCM) 10K type strain sequencing project: providing services to taxonomists for standard genome sequencing and annotation.</title>
        <authorList>
            <consortium name="The Broad Institute Genomics Platform"/>
            <consortium name="The Broad Institute Genome Sequencing Center for Infectious Disease"/>
            <person name="Wu L."/>
            <person name="Ma J."/>
        </authorList>
    </citation>
    <scope>NUCLEOTIDE SEQUENCE [LARGE SCALE GENOMIC DNA]</scope>
    <source>
        <strain evidence="2">CECT 8289</strain>
    </source>
</reference>
<name>A0ABV8QU69_9BACT</name>
<gene>
    <name evidence="1" type="ORF">ACFOWM_06180</name>
</gene>
<evidence type="ECO:0000313" key="1">
    <source>
        <dbReference type="EMBL" id="MFC4262454.1"/>
    </source>
</evidence>
<sequence>MDLKFSFNWNNKLDCIAFTTIRIFNPTLHTEGRAVNIFLKEKPLATGVIKKVKPFFLKDLNDYISYLDTGYDVENCTAVLRNMYQSFDFNNKQLALILIVKNKIK</sequence>
<accession>A0ABV8QU69</accession>
<dbReference type="EMBL" id="JBHSCZ010000001">
    <property type="protein sequence ID" value="MFC4262454.1"/>
    <property type="molecule type" value="Genomic_DNA"/>
</dbReference>
<comment type="caution">
    <text evidence="1">The sequence shown here is derived from an EMBL/GenBank/DDBJ whole genome shotgun (WGS) entry which is preliminary data.</text>
</comment>